<sequence length="137" mass="15461">TRTLFAGTLSKTRLDRRTSGWIVVVTTYRHGLFRPILDEISSVALFITLDDRYEGSLRAQRSIEGLRSKTLELLEYGYWGYFSDLHDEPAGRTVMATKVRQVFRNPTLGQTSPSSFSSCTTLPPTDRHKHDGPSKAP</sequence>
<gene>
    <name evidence="2" type="ORF">EJD97_018651</name>
</gene>
<reference evidence="2" key="1">
    <citation type="submission" date="2019-05" db="EMBL/GenBank/DDBJ databases">
        <title>The de novo reference genome and transcriptome assemblies of the wild tomato species Solanum chilense.</title>
        <authorList>
            <person name="Stam R."/>
            <person name="Nosenko T."/>
            <person name="Hoerger A.C."/>
            <person name="Stephan W."/>
            <person name="Seidel M.A."/>
            <person name="Kuhn J.M.M."/>
            <person name="Haberer G."/>
            <person name="Tellier A."/>
        </authorList>
    </citation>
    <scope>NUCLEOTIDE SEQUENCE</scope>
    <source>
        <tissue evidence="2">Mature leaves</tissue>
    </source>
</reference>
<feature type="compositionally biased region" description="Polar residues" evidence="1">
    <location>
        <begin position="107"/>
        <end position="123"/>
    </location>
</feature>
<evidence type="ECO:0000313" key="2">
    <source>
        <dbReference type="EMBL" id="TMW80537.1"/>
    </source>
</evidence>
<feature type="non-terminal residue" evidence="2">
    <location>
        <position position="1"/>
    </location>
</feature>
<accession>A0A6N2ADW6</accession>
<dbReference type="AlphaFoldDB" id="A0A6N2ADW6"/>
<proteinExistence type="predicted"/>
<protein>
    <submittedName>
        <fullName evidence="2">Uncharacterized protein</fullName>
    </submittedName>
</protein>
<name>A0A6N2ADW6_SOLCI</name>
<dbReference type="EMBL" id="RXGB01051421">
    <property type="protein sequence ID" value="TMW80537.1"/>
    <property type="molecule type" value="Genomic_DNA"/>
</dbReference>
<feature type="region of interest" description="Disordered" evidence="1">
    <location>
        <begin position="105"/>
        <end position="137"/>
    </location>
</feature>
<organism evidence="2">
    <name type="scientific">Solanum chilense</name>
    <name type="common">Tomato</name>
    <name type="synonym">Lycopersicon chilense</name>
    <dbReference type="NCBI Taxonomy" id="4083"/>
    <lineage>
        <taxon>Eukaryota</taxon>
        <taxon>Viridiplantae</taxon>
        <taxon>Streptophyta</taxon>
        <taxon>Embryophyta</taxon>
        <taxon>Tracheophyta</taxon>
        <taxon>Spermatophyta</taxon>
        <taxon>Magnoliopsida</taxon>
        <taxon>eudicotyledons</taxon>
        <taxon>Gunneridae</taxon>
        <taxon>Pentapetalae</taxon>
        <taxon>asterids</taxon>
        <taxon>lamiids</taxon>
        <taxon>Solanales</taxon>
        <taxon>Solanaceae</taxon>
        <taxon>Solanoideae</taxon>
        <taxon>Solaneae</taxon>
        <taxon>Solanum</taxon>
        <taxon>Solanum subgen. Lycopersicon</taxon>
    </lineage>
</organism>
<comment type="caution">
    <text evidence="2">The sequence shown here is derived from an EMBL/GenBank/DDBJ whole genome shotgun (WGS) entry which is preliminary data.</text>
</comment>
<feature type="compositionally biased region" description="Basic and acidic residues" evidence="1">
    <location>
        <begin position="125"/>
        <end position="137"/>
    </location>
</feature>
<evidence type="ECO:0000256" key="1">
    <source>
        <dbReference type="SAM" id="MobiDB-lite"/>
    </source>
</evidence>